<dbReference type="GO" id="GO:0000390">
    <property type="term" value="P:spliceosomal complex disassembly"/>
    <property type="evidence" value="ECO:0007669"/>
    <property type="project" value="InterPro"/>
</dbReference>
<feature type="region of interest" description="Disordered" evidence="9">
    <location>
        <begin position="218"/>
        <end position="264"/>
    </location>
</feature>
<comment type="caution">
    <text evidence="11">The sequence shown here is derived from an EMBL/GenBank/DDBJ whole genome shotgun (WGS) entry which is preliminary data.</text>
</comment>
<evidence type="ECO:0000256" key="7">
    <source>
        <dbReference type="PIRNR" id="PIRNR017706"/>
    </source>
</evidence>
<evidence type="ECO:0000313" key="12">
    <source>
        <dbReference type="Proteomes" id="UP000729402"/>
    </source>
</evidence>
<feature type="compositionally biased region" description="Basic and acidic residues" evidence="9">
    <location>
        <begin position="140"/>
        <end position="157"/>
    </location>
</feature>
<dbReference type="GO" id="GO:0003676">
    <property type="term" value="F:nucleic acid binding"/>
    <property type="evidence" value="ECO:0007669"/>
    <property type="project" value="InterPro"/>
</dbReference>
<dbReference type="OrthoDB" id="4822at2759"/>
<keyword evidence="5 7" id="KW-0508">mRNA splicing</keyword>
<evidence type="ECO:0000256" key="8">
    <source>
        <dbReference type="SAM" id="Coils"/>
    </source>
</evidence>
<keyword evidence="4 7" id="KW-0747">Spliceosome</keyword>
<reference evidence="11" key="2">
    <citation type="submission" date="2021-02" db="EMBL/GenBank/DDBJ databases">
        <authorList>
            <person name="Kimball J.A."/>
            <person name="Haas M.W."/>
            <person name="Macchietto M."/>
            <person name="Kono T."/>
            <person name="Duquette J."/>
            <person name="Shao M."/>
        </authorList>
    </citation>
    <scope>NUCLEOTIDE SEQUENCE</scope>
    <source>
        <tissue evidence="11">Fresh leaf tissue</tissue>
    </source>
</reference>
<reference evidence="11" key="1">
    <citation type="journal article" date="2021" name="bioRxiv">
        <title>Whole Genome Assembly and Annotation of Northern Wild Rice, Zizania palustris L., Supports a Whole Genome Duplication in the Zizania Genus.</title>
        <authorList>
            <person name="Haas M."/>
            <person name="Kono T."/>
            <person name="Macchietto M."/>
            <person name="Millas R."/>
            <person name="McGilp L."/>
            <person name="Shao M."/>
            <person name="Duquette J."/>
            <person name="Hirsch C.N."/>
            <person name="Kimball J."/>
        </authorList>
    </citation>
    <scope>NUCLEOTIDE SEQUENCE</scope>
    <source>
        <tissue evidence="11">Fresh leaf tissue</tissue>
    </source>
</reference>
<dbReference type="InterPro" id="IPR045211">
    <property type="entry name" value="TFP11/STIP/Ntr1"/>
</dbReference>
<dbReference type="Proteomes" id="UP000729402">
    <property type="component" value="Unassembled WGS sequence"/>
</dbReference>
<evidence type="ECO:0000256" key="4">
    <source>
        <dbReference type="ARBA" id="ARBA00022728"/>
    </source>
</evidence>
<dbReference type="InterPro" id="IPR022159">
    <property type="entry name" value="STIP/TFIP11_N"/>
</dbReference>
<feature type="domain" description="G-patch" evidence="10">
    <location>
        <begin position="179"/>
        <end position="225"/>
    </location>
</feature>
<keyword evidence="8" id="KW-0175">Coiled coil</keyword>
<keyword evidence="12" id="KW-1185">Reference proteome</keyword>
<dbReference type="PANTHER" id="PTHR23329:SF1">
    <property type="entry name" value="TUFTELIN-INTERACTING PROTEIN 11"/>
    <property type="match status" value="1"/>
</dbReference>
<name>A0A8J5VJ15_ZIZPA</name>
<feature type="compositionally biased region" description="Acidic residues" evidence="9">
    <location>
        <begin position="52"/>
        <end position="61"/>
    </location>
</feature>
<feature type="region of interest" description="Disordered" evidence="9">
    <location>
        <begin position="1"/>
        <end position="181"/>
    </location>
</feature>
<feature type="compositionally biased region" description="Acidic residues" evidence="9">
    <location>
        <begin position="117"/>
        <end position="128"/>
    </location>
</feature>
<accession>A0A8J5VJ15</accession>
<organism evidence="11 12">
    <name type="scientific">Zizania palustris</name>
    <name type="common">Northern wild rice</name>
    <dbReference type="NCBI Taxonomy" id="103762"/>
    <lineage>
        <taxon>Eukaryota</taxon>
        <taxon>Viridiplantae</taxon>
        <taxon>Streptophyta</taxon>
        <taxon>Embryophyta</taxon>
        <taxon>Tracheophyta</taxon>
        <taxon>Spermatophyta</taxon>
        <taxon>Magnoliopsida</taxon>
        <taxon>Liliopsida</taxon>
        <taxon>Poales</taxon>
        <taxon>Poaceae</taxon>
        <taxon>BOP clade</taxon>
        <taxon>Oryzoideae</taxon>
        <taxon>Oryzeae</taxon>
        <taxon>Zizaniinae</taxon>
        <taxon>Zizania</taxon>
    </lineage>
</organism>
<evidence type="ECO:0000256" key="1">
    <source>
        <dbReference type="ARBA" id="ARBA00004123"/>
    </source>
</evidence>
<dbReference type="InterPro" id="IPR024933">
    <property type="entry name" value="TFP11"/>
</dbReference>
<dbReference type="InterPro" id="IPR000467">
    <property type="entry name" value="G_patch_dom"/>
</dbReference>
<keyword evidence="6 7" id="KW-0539">Nucleus</keyword>
<dbReference type="PANTHER" id="PTHR23329">
    <property type="entry name" value="TUFTELIN-INTERACTING PROTEIN 11-RELATED"/>
    <property type="match status" value="1"/>
</dbReference>
<dbReference type="AlphaFoldDB" id="A0A8J5VJ15"/>
<sequence>MEEDAEGMDRLDMDGDFEGGRFGRDGEFYYERRRERAPQTRDDVLYGVFAEGDSDYDSDDDTGNRRRRRKRRRDDSEPDFSRPVQFESAGKFMPSKEPEPEERPGLGSAAASSSAAAEEDGATDEEALDLPTAFGQRIQEGARARREEREREREIAARRRQASGLGAGKPPPAPGSLESNSKVAKMMAMMGYKTGMGLGKNAQGIVAPLQSTLRPKNAGLGSVEGFKEPKPFAAKENLPPPPPPPASAKKEQQRWSKKASTRKDPVLTKNELLAMRNEQEQDEQPMVVQKVIDMRGPQARILTDLKGLSVEQEMEANDVPMPELQYNVRLLVDESKADIVRLDGQLRREQEKVASLVREKEKVAKQEALQKRQLKVMETIAEVLEQVRVDDTAGVLSLEGLLKTFQELKVHYAEEFKICNVAWIACRFAHPLLIRVFQGWQPLQNPLFGLEVMSSWKHLLQGDQAYDFSDSVESMTPYAQLVSEVILPAVRISGTNSWEARDPEPMLRFLESWEQLLPPIVLQSILEHVIMPKLSAAVDSWDPRREKVPIHVWVHPWLLMLGQRIETLCHSIRYKLSSVLHVWHAHDASAYAVLSPWKDVFDPASWEDLIVRYIIPKLKMALQEFQINPANQKLDQFNWVMIWASAIPVHHMVHMLEVDFFSKWQQVLYHWLCSPNPDFNEIMNWYKGWKGLFPPELLANERIRMLLTAGLDMMNQAAEGLEVVQPGARENVGYLRATEKRQFDAAQQASQYTSYHAVPGAAIADLSFKESIQAYAVEQGLLFMPRVGKFYNGMPVYEFGTVSICIDSVKRLLYAQPQEGIERWSAVSLTQLMEMNRMARPR</sequence>
<dbReference type="PROSITE" id="PS50174">
    <property type="entry name" value="G_PATCH"/>
    <property type="match status" value="1"/>
</dbReference>
<dbReference type="Pfam" id="PF07842">
    <property type="entry name" value="GCFC"/>
    <property type="match status" value="1"/>
</dbReference>
<keyword evidence="3 7" id="KW-0507">mRNA processing</keyword>
<feature type="compositionally biased region" description="Basic and acidic residues" evidence="9">
    <location>
        <begin position="94"/>
        <end position="104"/>
    </location>
</feature>
<comment type="similarity">
    <text evidence="2 7">Belongs to the TFP11/STIP family.</text>
</comment>
<gene>
    <name evidence="11" type="ORF">GUJ93_ZPchr0009g1876</name>
</gene>
<dbReference type="InterPro" id="IPR022783">
    <property type="entry name" value="GCFC_dom"/>
</dbReference>
<dbReference type="EMBL" id="JAAALK010000289">
    <property type="protein sequence ID" value="KAG8049233.1"/>
    <property type="molecule type" value="Genomic_DNA"/>
</dbReference>
<protein>
    <recommendedName>
        <fullName evidence="10">G-patch domain-containing protein</fullName>
    </recommendedName>
</protein>
<feature type="coiled-coil region" evidence="8">
    <location>
        <begin position="332"/>
        <end position="366"/>
    </location>
</feature>
<feature type="compositionally biased region" description="Low complexity" evidence="9">
    <location>
        <begin position="105"/>
        <end position="116"/>
    </location>
</feature>
<dbReference type="Pfam" id="PF12457">
    <property type="entry name" value="TIP_N"/>
    <property type="match status" value="1"/>
</dbReference>
<proteinExistence type="inferred from homology"/>
<evidence type="ECO:0000256" key="3">
    <source>
        <dbReference type="ARBA" id="ARBA00022664"/>
    </source>
</evidence>
<comment type="subcellular location">
    <subcellularLocation>
        <location evidence="1 7">Nucleus</location>
    </subcellularLocation>
</comment>
<evidence type="ECO:0000313" key="11">
    <source>
        <dbReference type="EMBL" id="KAG8049233.1"/>
    </source>
</evidence>
<evidence type="ECO:0000256" key="5">
    <source>
        <dbReference type="ARBA" id="ARBA00023187"/>
    </source>
</evidence>
<dbReference type="SMART" id="SM00443">
    <property type="entry name" value="G_patch"/>
    <property type="match status" value="1"/>
</dbReference>
<feature type="compositionally biased region" description="Basic and acidic residues" evidence="9">
    <location>
        <begin position="7"/>
        <end position="44"/>
    </location>
</feature>
<evidence type="ECO:0000256" key="2">
    <source>
        <dbReference type="ARBA" id="ARBA00010900"/>
    </source>
</evidence>
<evidence type="ECO:0000256" key="9">
    <source>
        <dbReference type="SAM" id="MobiDB-lite"/>
    </source>
</evidence>
<dbReference type="Pfam" id="PF01585">
    <property type="entry name" value="G-patch"/>
    <property type="match status" value="1"/>
</dbReference>
<dbReference type="PIRSF" id="PIRSF017706">
    <property type="entry name" value="TFIP11"/>
    <property type="match status" value="1"/>
</dbReference>
<evidence type="ECO:0000259" key="10">
    <source>
        <dbReference type="PROSITE" id="PS50174"/>
    </source>
</evidence>
<evidence type="ECO:0000256" key="6">
    <source>
        <dbReference type="ARBA" id="ARBA00023242"/>
    </source>
</evidence>
<dbReference type="GO" id="GO:0071008">
    <property type="term" value="C:U2-type post-mRNA release spliceosomal complex"/>
    <property type="evidence" value="ECO:0007669"/>
    <property type="project" value="TreeGrafter"/>
</dbReference>